<accession>V5FF86</accession>
<dbReference type="EMBL" id="BAUJ01000005">
    <property type="protein sequence ID" value="GAD88556.1"/>
    <property type="molecule type" value="Genomic_DNA"/>
</dbReference>
<evidence type="ECO:0008006" key="4">
    <source>
        <dbReference type="Google" id="ProtNLM"/>
    </source>
</evidence>
<dbReference type="PANTHER" id="PTHR10443">
    <property type="entry name" value="MICROSOMAL DIPEPTIDASE"/>
    <property type="match status" value="1"/>
</dbReference>
<protein>
    <recommendedName>
        <fullName evidence="4">Peptidase M19 family protein</fullName>
    </recommendedName>
</protein>
<reference evidence="2 3" key="1">
    <citation type="submission" date="2013-11" db="EMBL/GenBank/DDBJ databases">
        <title>Whole genome shotgun sequence of Vibrio halioticoli NBRC 102217.</title>
        <authorList>
            <person name="Isaki S."/>
            <person name="Kimura A."/>
            <person name="Ohji S."/>
            <person name="Hosoyama A."/>
            <person name="Fujita N."/>
            <person name="Hashimoto M."/>
            <person name="Hosoyama Y."/>
            <person name="Yamazoe A."/>
        </authorList>
    </citation>
    <scope>NUCLEOTIDE SEQUENCE [LARGE SCALE GENOMIC DNA]</scope>
    <source>
        <strain evidence="2 3">NBRC 102217</strain>
    </source>
</reference>
<feature type="signal peptide" evidence="1">
    <location>
        <begin position="1"/>
        <end position="18"/>
    </location>
</feature>
<dbReference type="Pfam" id="PF01244">
    <property type="entry name" value="Peptidase_M19"/>
    <property type="match status" value="1"/>
</dbReference>
<dbReference type="InterPro" id="IPR032466">
    <property type="entry name" value="Metal_Hydrolase"/>
</dbReference>
<dbReference type="Gene3D" id="3.20.20.140">
    <property type="entry name" value="Metal-dependent hydrolases"/>
    <property type="match status" value="1"/>
</dbReference>
<organism evidence="2 3">
    <name type="scientific">Vibrio halioticoli NBRC 102217</name>
    <dbReference type="NCBI Taxonomy" id="1219072"/>
    <lineage>
        <taxon>Bacteria</taxon>
        <taxon>Pseudomonadati</taxon>
        <taxon>Pseudomonadota</taxon>
        <taxon>Gammaproteobacteria</taxon>
        <taxon>Vibrionales</taxon>
        <taxon>Vibrionaceae</taxon>
        <taxon>Vibrio</taxon>
    </lineage>
</organism>
<keyword evidence="1" id="KW-0732">Signal</keyword>
<dbReference type="OrthoDB" id="9804920at2"/>
<dbReference type="Proteomes" id="UP000017800">
    <property type="component" value="Unassembled WGS sequence"/>
</dbReference>
<evidence type="ECO:0000256" key="1">
    <source>
        <dbReference type="SAM" id="SignalP"/>
    </source>
</evidence>
<dbReference type="PANTHER" id="PTHR10443:SF12">
    <property type="entry name" value="DIPEPTIDASE"/>
    <property type="match status" value="1"/>
</dbReference>
<dbReference type="eggNOG" id="COG2355">
    <property type="taxonomic scope" value="Bacteria"/>
</dbReference>
<keyword evidence="3" id="KW-1185">Reference proteome</keyword>
<dbReference type="SUPFAM" id="SSF51556">
    <property type="entry name" value="Metallo-dependent hydrolases"/>
    <property type="match status" value="1"/>
</dbReference>
<comment type="caution">
    <text evidence="2">The sequence shown here is derived from an EMBL/GenBank/DDBJ whole genome shotgun (WGS) entry which is preliminary data.</text>
</comment>
<feature type="chain" id="PRO_5004732919" description="Peptidase M19 family protein" evidence="1">
    <location>
        <begin position="19"/>
        <end position="440"/>
    </location>
</feature>
<sequence>MKKTIIAAALLVSFDSMAHDIPFEHTHDQDGAGYTVTETGMYISDTDVKAEYWNARGKSQTQVDARAAYMATFFNHQRSPEDTAKDEAFREELGKDTVYVNTVLPAAIGAKSFTKAHAKDAWSRNEKAGVTLGSMSNYNNPKSQITTERDTFIQTAEYGEKMGYRHIRTVAEVRKNWAEGVMSLTTHAQGADFVIADMGKVKEYRDLGVMQMNFVYNDDNALAGGGTNNDKGVTELGKEFIKAANENGVLIDVSHSSSQTAIDAAKYSTKPIIASHSNSQALHPIGRNISDEAMIAIANTGGVVCSTGVGMFLNAEGDASPEAMAKHVVHTANLIGKDKTCFSTDFLHNYQDFVSALLPDTETYAPEAGMSGLTENITIEQGWGVARVLHEQYGWTIPEVRGFLGENVLALYEQIWDEYAEAQVAHLDAEHSHDALAHHH</sequence>
<name>V5FF86_9VIBR</name>
<evidence type="ECO:0000313" key="2">
    <source>
        <dbReference type="EMBL" id="GAD88556.1"/>
    </source>
</evidence>
<dbReference type="PROSITE" id="PS51365">
    <property type="entry name" value="RENAL_DIPEPTIDASE_2"/>
    <property type="match status" value="1"/>
</dbReference>
<dbReference type="InterPro" id="IPR008257">
    <property type="entry name" value="Pept_M19"/>
</dbReference>
<dbReference type="GO" id="GO:0070573">
    <property type="term" value="F:metallodipeptidase activity"/>
    <property type="evidence" value="ECO:0007669"/>
    <property type="project" value="InterPro"/>
</dbReference>
<proteinExistence type="predicted"/>
<dbReference type="AlphaFoldDB" id="V5FF86"/>
<dbReference type="GO" id="GO:0006508">
    <property type="term" value="P:proteolysis"/>
    <property type="evidence" value="ECO:0007669"/>
    <property type="project" value="InterPro"/>
</dbReference>
<evidence type="ECO:0000313" key="3">
    <source>
        <dbReference type="Proteomes" id="UP000017800"/>
    </source>
</evidence>
<gene>
    <name evidence="2" type="ORF">VHA01S_005_01600</name>
</gene>
<dbReference type="RefSeq" id="WP_023402941.1">
    <property type="nucleotide sequence ID" value="NZ_BAUJ01000005.1"/>
</dbReference>